<organism evidence="2 3">
    <name type="scientific">Cadophora malorum</name>
    <dbReference type="NCBI Taxonomy" id="108018"/>
    <lineage>
        <taxon>Eukaryota</taxon>
        <taxon>Fungi</taxon>
        <taxon>Dikarya</taxon>
        <taxon>Ascomycota</taxon>
        <taxon>Pezizomycotina</taxon>
        <taxon>Leotiomycetes</taxon>
        <taxon>Helotiales</taxon>
        <taxon>Ploettnerulaceae</taxon>
        <taxon>Cadophora</taxon>
    </lineage>
</organism>
<comment type="caution">
    <text evidence="2">The sequence shown here is derived from an EMBL/GenBank/DDBJ whole genome shotgun (WGS) entry which is preliminary data.</text>
</comment>
<dbReference type="AlphaFoldDB" id="A0A8H7WJM6"/>
<evidence type="ECO:0000256" key="1">
    <source>
        <dbReference type="SAM" id="MobiDB-lite"/>
    </source>
</evidence>
<feature type="compositionally biased region" description="Basic and acidic residues" evidence="1">
    <location>
        <begin position="13"/>
        <end position="28"/>
    </location>
</feature>
<accession>A0A8H7WJM6</accession>
<dbReference type="OrthoDB" id="5429993at2759"/>
<proteinExistence type="predicted"/>
<keyword evidence="3" id="KW-1185">Reference proteome</keyword>
<feature type="compositionally biased region" description="Low complexity" evidence="1">
    <location>
        <begin position="134"/>
        <end position="146"/>
    </location>
</feature>
<feature type="compositionally biased region" description="Low complexity" evidence="1">
    <location>
        <begin position="52"/>
        <end position="69"/>
    </location>
</feature>
<evidence type="ECO:0008006" key="4">
    <source>
        <dbReference type="Google" id="ProtNLM"/>
    </source>
</evidence>
<sequence>MSAIPSRTRSLRKPAESGSRYDRTHTSDVPEPLTVRPERTSQSPSRLPVKPPTRSARSISTTSRPPSATGSIASNASMRPPPPRANISKPTSAGGLQRSTSNRRANPPAAPEAEPVKKDRSRPPIVTSRHLRNASTSSFSTSTASSIGHGGNVSSHTRTRSSSTLLNSSTTLPPTKRNSVEIPKLQPPTADPQLRKQTFSTYQQHFSPAKNLAPKPHPAAFLAPPSPSKLPSNIAISAETSKLQNELLQLHLLHRDAAQAEKEWKASAKKKLGDRFHSIVDRNQELVQLEVEETGKINALALKKWQDMGTPGWGLEEKIQVLDEVVTGVWNLGESGGKYSRVVRKFERWFRRCQDILEMRANDDGLDGDEVVFLEELDRAWKDDCLGLGRKLESWKDQLRELGTPDDTGSSLSVVVSGTRSLVRGMLAELSTMAQIERDAMRMEVEWIKSMNDDVLDDDTNTPAGAIWRSR</sequence>
<feature type="compositionally biased region" description="Low complexity" evidence="1">
    <location>
        <begin position="154"/>
        <end position="175"/>
    </location>
</feature>
<protein>
    <recommendedName>
        <fullName evidence="4">AGA1 A-agglutinin anchor subunit</fullName>
    </recommendedName>
</protein>
<feature type="compositionally biased region" description="Polar residues" evidence="1">
    <location>
        <begin position="195"/>
        <end position="206"/>
    </location>
</feature>
<evidence type="ECO:0000313" key="2">
    <source>
        <dbReference type="EMBL" id="KAG4426253.1"/>
    </source>
</evidence>
<evidence type="ECO:0000313" key="3">
    <source>
        <dbReference type="Proteomes" id="UP000664132"/>
    </source>
</evidence>
<feature type="region of interest" description="Disordered" evidence="1">
    <location>
        <begin position="1"/>
        <end position="221"/>
    </location>
</feature>
<reference evidence="2" key="1">
    <citation type="submission" date="2021-02" db="EMBL/GenBank/DDBJ databases">
        <title>Genome sequence Cadophora malorum strain M34.</title>
        <authorList>
            <person name="Stefanovic E."/>
            <person name="Vu D."/>
            <person name="Scully C."/>
            <person name="Dijksterhuis J."/>
            <person name="Roader J."/>
            <person name="Houbraken J."/>
        </authorList>
    </citation>
    <scope>NUCLEOTIDE SEQUENCE</scope>
    <source>
        <strain evidence="2">M34</strain>
    </source>
</reference>
<dbReference type="EMBL" id="JAFJYH010000004">
    <property type="protein sequence ID" value="KAG4426253.1"/>
    <property type="molecule type" value="Genomic_DNA"/>
</dbReference>
<name>A0A8H7WJM6_9HELO</name>
<gene>
    <name evidence="2" type="ORF">IFR04_000719</name>
</gene>
<feature type="compositionally biased region" description="Low complexity" evidence="1">
    <location>
        <begin position="102"/>
        <end position="113"/>
    </location>
</feature>
<dbReference type="Proteomes" id="UP000664132">
    <property type="component" value="Unassembled WGS sequence"/>
</dbReference>